<organism evidence="2 3">
    <name type="scientific">Muraenolepis orangiensis</name>
    <name type="common">Patagonian moray cod</name>
    <dbReference type="NCBI Taxonomy" id="630683"/>
    <lineage>
        <taxon>Eukaryota</taxon>
        <taxon>Metazoa</taxon>
        <taxon>Chordata</taxon>
        <taxon>Craniata</taxon>
        <taxon>Vertebrata</taxon>
        <taxon>Euteleostomi</taxon>
        <taxon>Actinopterygii</taxon>
        <taxon>Neopterygii</taxon>
        <taxon>Teleostei</taxon>
        <taxon>Neoteleostei</taxon>
        <taxon>Acanthomorphata</taxon>
        <taxon>Zeiogadaria</taxon>
        <taxon>Gadariae</taxon>
        <taxon>Gadiformes</taxon>
        <taxon>Muraenolepidoidei</taxon>
        <taxon>Muraenolepididae</taxon>
        <taxon>Muraenolepis</taxon>
    </lineage>
</organism>
<accession>A0A9Q0IUS3</accession>
<proteinExistence type="predicted"/>
<sequence length="74" mass="8006">MTENSSLLAVLNSCGNKYRKTHRGQIPGNMKNYVMPIRGRGLRYGSKVRLAAGPGVGRGMATLRPAPPPDLLSR</sequence>
<reference evidence="2" key="1">
    <citation type="submission" date="2022-07" db="EMBL/GenBank/DDBJ databases">
        <title>Chromosome-level genome of Muraenolepis orangiensis.</title>
        <authorList>
            <person name="Kim J."/>
        </authorList>
    </citation>
    <scope>NUCLEOTIDE SEQUENCE</scope>
    <source>
        <strain evidence="2">KU_S4_2022</strain>
        <tissue evidence="2">Muscle</tissue>
    </source>
</reference>
<keyword evidence="3" id="KW-1185">Reference proteome</keyword>
<gene>
    <name evidence="2" type="ORF">NHX12_021171</name>
</gene>
<evidence type="ECO:0000256" key="1">
    <source>
        <dbReference type="SAM" id="MobiDB-lite"/>
    </source>
</evidence>
<feature type="region of interest" description="Disordered" evidence="1">
    <location>
        <begin position="55"/>
        <end position="74"/>
    </location>
</feature>
<evidence type="ECO:0000313" key="3">
    <source>
        <dbReference type="Proteomes" id="UP001148018"/>
    </source>
</evidence>
<protein>
    <submittedName>
        <fullName evidence="2">Uncharacterized protein</fullName>
    </submittedName>
</protein>
<dbReference type="AlphaFoldDB" id="A0A9Q0IUS3"/>
<dbReference type="EMBL" id="JANIIK010000037">
    <property type="protein sequence ID" value="KAJ3611155.1"/>
    <property type="molecule type" value="Genomic_DNA"/>
</dbReference>
<feature type="compositionally biased region" description="Pro residues" evidence="1">
    <location>
        <begin position="65"/>
        <end position="74"/>
    </location>
</feature>
<dbReference type="Proteomes" id="UP001148018">
    <property type="component" value="Unassembled WGS sequence"/>
</dbReference>
<evidence type="ECO:0000313" key="2">
    <source>
        <dbReference type="EMBL" id="KAJ3611155.1"/>
    </source>
</evidence>
<comment type="caution">
    <text evidence="2">The sequence shown here is derived from an EMBL/GenBank/DDBJ whole genome shotgun (WGS) entry which is preliminary data.</text>
</comment>
<name>A0A9Q0IUS3_9TELE</name>